<feature type="transmembrane region" description="Helical" evidence="24">
    <location>
        <begin position="243"/>
        <end position="263"/>
    </location>
</feature>
<feature type="transmembrane region" description="Helical" evidence="24">
    <location>
        <begin position="174"/>
        <end position="196"/>
    </location>
</feature>
<dbReference type="GO" id="GO:0004605">
    <property type="term" value="F:phosphatidate cytidylyltransferase activity"/>
    <property type="evidence" value="ECO:0007669"/>
    <property type="project" value="UniProtKB-EC"/>
</dbReference>
<evidence type="ECO:0000256" key="9">
    <source>
        <dbReference type="ARBA" id="ARBA00022516"/>
    </source>
</evidence>
<keyword evidence="9" id="KW-0444">Lipid biosynthesis</keyword>
<evidence type="ECO:0000256" key="6">
    <source>
        <dbReference type="ARBA" id="ARBA00012487"/>
    </source>
</evidence>
<evidence type="ECO:0000256" key="12">
    <source>
        <dbReference type="ARBA" id="ARBA00022695"/>
    </source>
</evidence>
<proteinExistence type="inferred from homology"/>
<evidence type="ECO:0000256" key="4">
    <source>
        <dbReference type="ARBA" id="ARBA00005189"/>
    </source>
</evidence>
<evidence type="ECO:0000256" key="15">
    <source>
        <dbReference type="ARBA" id="ARBA00023136"/>
    </source>
</evidence>
<dbReference type="Pfam" id="PF01148">
    <property type="entry name" value="CTP_transf_1"/>
    <property type="match status" value="1"/>
</dbReference>
<comment type="catalytic activity">
    <reaction evidence="1">
        <text>a 1,2-diacyl-sn-glycero-3-phosphate + CTP + H(+) = a CDP-1,2-diacyl-sn-glycerol + diphosphate</text>
        <dbReference type="Rhea" id="RHEA:16229"/>
        <dbReference type="ChEBI" id="CHEBI:15378"/>
        <dbReference type="ChEBI" id="CHEBI:33019"/>
        <dbReference type="ChEBI" id="CHEBI:37563"/>
        <dbReference type="ChEBI" id="CHEBI:58332"/>
        <dbReference type="ChEBI" id="CHEBI:58608"/>
        <dbReference type="EC" id="2.7.7.41"/>
    </reaction>
</comment>
<keyword evidence="17" id="KW-1208">Phospholipid metabolism</keyword>
<comment type="pathway">
    <text evidence="4">Lipid metabolism.</text>
</comment>
<dbReference type="GO" id="GO:0005886">
    <property type="term" value="C:plasma membrane"/>
    <property type="evidence" value="ECO:0007669"/>
    <property type="project" value="UniProtKB-SubCell"/>
</dbReference>
<keyword evidence="15 24" id="KW-0472">Membrane</keyword>
<feature type="transmembrane region" description="Helical" evidence="24">
    <location>
        <begin position="109"/>
        <end position="128"/>
    </location>
</feature>
<evidence type="ECO:0000256" key="8">
    <source>
        <dbReference type="ARBA" id="ARBA00022475"/>
    </source>
</evidence>
<comment type="similarity">
    <text evidence="5">Belongs to the CDS family.</text>
</comment>
<dbReference type="PANTHER" id="PTHR46382:SF1">
    <property type="entry name" value="PHOSPHATIDATE CYTIDYLYLTRANSFERASE"/>
    <property type="match status" value="1"/>
</dbReference>
<accession>A0A1J5E634</accession>
<keyword evidence="11 24" id="KW-0812">Transmembrane</keyword>
<keyword evidence="12" id="KW-0548">Nucleotidyltransferase</keyword>
<dbReference type="STRING" id="1817895.AUJ95_07065"/>
<dbReference type="AlphaFoldDB" id="A0A1J5E634"/>
<name>A0A1J5E634_9BACT</name>
<dbReference type="GO" id="GO:0016024">
    <property type="term" value="P:CDP-diacylglycerol biosynthetic process"/>
    <property type="evidence" value="ECO:0007669"/>
    <property type="project" value="TreeGrafter"/>
</dbReference>
<dbReference type="Proteomes" id="UP000183085">
    <property type="component" value="Unassembled WGS sequence"/>
</dbReference>
<feature type="transmembrane region" description="Helical" evidence="24">
    <location>
        <begin position="26"/>
        <end position="46"/>
    </location>
</feature>
<dbReference type="EC" id="2.7.7.41" evidence="6"/>
<evidence type="ECO:0000256" key="19">
    <source>
        <dbReference type="ARBA" id="ARBA00031825"/>
    </source>
</evidence>
<protein>
    <recommendedName>
        <fullName evidence="7">Phosphatidate cytidylyltransferase</fullName>
        <ecNumber evidence="6">2.7.7.41</ecNumber>
    </recommendedName>
    <alternativeName>
        <fullName evidence="20">CDP-DAG synthase</fullName>
    </alternativeName>
    <alternativeName>
        <fullName evidence="22">CDP-DG synthase</fullName>
    </alternativeName>
    <alternativeName>
        <fullName evidence="18">CDP-diacylglycerol synthase</fullName>
    </alternativeName>
    <alternativeName>
        <fullName evidence="21">CDP-diglyceride pyrophosphorylase</fullName>
    </alternativeName>
    <alternativeName>
        <fullName evidence="23">CDP-diglyceride synthase</fullName>
    </alternativeName>
    <alternativeName>
        <fullName evidence="19">CTP:phosphatidate cytidylyltransferase</fullName>
    </alternativeName>
</protein>
<evidence type="ECO:0000256" key="21">
    <source>
        <dbReference type="ARBA" id="ARBA00032396"/>
    </source>
</evidence>
<evidence type="ECO:0000256" key="3">
    <source>
        <dbReference type="ARBA" id="ARBA00005119"/>
    </source>
</evidence>
<evidence type="ECO:0000256" key="23">
    <source>
        <dbReference type="ARBA" id="ARBA00033406"/>
    </source>
</evidence>
<evidence type="ECO:0000256" key="1">
    <source>
        <dbReference type="ARBA" id="ARBA00001698"/>
    </source>
</evidence>
<evidence type="ECO:0000256" key="10">
    <source>
        <dbReference type="ARBA" id="ARBA00022679"/>
    </source>
</evidence>
<evidence type="ECO:0000256" key="5">
    <source>
        <dbReference type="ARBA" id="ARBA00010185"/>
    </source>
</evidence>
<keyword evidence="10" id="KW-0808">Transferase</keyword>
<comment type="caution">
    <text evidence="25">The sequence shown here is derived from an EMBL/GenBank/DDBJ whole genome shotgun (WGS) entry which is preliminary data.</text>
</comment>
<evidence type="ECO:0000256" key="13">
    <source>
        <dbReference type="ARBA" id="ARBA00022989"/>
    </source>
</evidence>
<evidence type="ECO:0000313" key="25">
    <source>
        <dbReference type="EMBL" id="OIP38176.1"/>
    </source>
</evidence>
<comment type="subcellular location">
    <subcellularLocation>
        <location evidence="2">Cell membrane</location>
        <topology evidence="2">Multi-pass membrane protein</topology>
    </subcellularLocation>
</comment>
<reference evidence="25 26" key="1">
    <citation type="journal article" date="2016" name="Environ. Microbiol.">
        <title>Genomic resolution of a cold subsurface aquifer community provides metabolic insights for novel microbes adapted to high CO concentrations.</title>
        <authorList>
            <person name="Probst A.J."/>
            <person name="Castelle C.J."/>
            <person name="Singh A."/>
            <person name="Brown C.T."/>
            <person name="Anantharaman K."/>
            <person name="Sharon I."/>
            <person name="Hug L.A."/>
            <person name="Burstein D."/>
            <person name="Emerson J.B."/>
            <person name="Thomas B.C."/>
            <person name="Banfield J.F."/>
        </authorList>
    </citation>
    <scope>NUCLEOTIDE SEQUENCE [LARGE SCALE GENOMIC DNA]</scope>
    <source>
        <strain evidence="25">CG2_30_40_21</strain>
    </source>
</reference>
<gene>
    <name evidence="25" type="ORF">AUJ95_07065</name>
</gene>
<evidence type="ECO:0000256" key="24">
    <source>
        <dbReference type="SAM" id="Phobius"/>
    </source>
</evidence>
<keyword evidence="13 24" id="KW-1133">Transmembrane helix</keyword>
<organism evidence="25 26">
    <name type="scientific">Candidatus Desantisbacteria bacterium CG2_30_40_21</name>
    <dbReference type="NCBI Taxonomy" id="1817895"/>
    <lineage>
        <taxon>Bacteria</taxon>
        <taxon>Candidatus Desantisiibacteriota</taxon>
    </lineage>
</organism>
<evidence type="ECO:0000256" key="18">
    <source>
        <dbReference type="ARBA" id="ARBA00029893"/>
    </source>
</evidence>
<sequence>MGLRLISAFLFIPFLAYSIFSKYNLSFSLLIAGIIIIGLIEVILLSERGGIRPFKVLCFIFGIPLSIIAFIKPSWYHFFSGWLFLAFGFLFLYGLLFRNEFFKRFGPTLAVVIYVAYFLSHLILIKHLPLGSSMIFFLFMVVWITDTGAYIFGTKFGKHKFIPKISPNKSVEGAIAGCISGIIAGLIANVILGYMGLYKLPVSQGMLLGFILSVISQISDLVESAIKRVAGAKDSGNWIPGHGGLLDVFDGVIFTAPLLYWWIWWQ</sequence>
<keyword evidence="14" id="KW-0443">Lipid metabolism</keyword>
<dbReference type="PANTHER" id="PTHR46382">
    <property type="entry name" value="PHOSPHATIDATE CYTIDYLYLTRANSFERASE"/>
    <property type="match status" value="1"/>
</dbReference>
<evidence type="ECO:0000313" key="26">
    <source>
        <dbReference type="Proteomes" id="UP000183085"/>
    </source>
</evidence>
<evidence type="ECO:0000256" key="17">
    <source>
        <dbReference type="ARBA" id="ARBA00023264"/>
    </source>
</evidence>
<evidence type="ECO:0000256" key="7">
    <source>
        <dbReference type="ARBA" id="ARBA00019373"/>
    </source>
</evidence>
<keyword evidence="16" id="KW-0594">Phospholipid biosynthesis</keyword>
<feature type="transmembrane region" description="Helical" evidence="24">
    <location>
        <begin position="134"/>
        <end position="153"/>
    </location>
</feature>
<evidence type="ECO:0000256" key="16">
    <source>
        <dbReference type="ARBA" id="ARBA00023209"/>
    </source>
</evidence>
<evidence type="ECO:0000256" key="20">
    <source>
        <dbReference type="ARBA" id="ARBA00032253"/>
    </source>
</evidence>
<evidence type="ECO:0000256" key="22">
    <source>
        <dbReference type="ARBA" id="ARBA00032743"/>
    </source>
</evidence>
<evidence type="ECO:0000256" key="14">
    <source>
        <dbReference type="ARBA" id="ARBA00023098"/>
    </source>
</evidence>
<feature type="transmembrane region" description="Helical" evidence="24">
    <location>
        <begin position="53"/>
        <end position="71"/>
    </location>
</feature>
<feature type="transmembrane region" description="Helical" evidence="24">
    <location>
        <begin position="77"/>
        <end position="97"/>
    </location>
</feature>
<dbReference type="EMBL" id="MNYI01000185">
    <property type="protein sequence ID" value="OIP38176.1"/>
    <property type="molecule type" value="Genomic_DNA"/>
</dbReference>
<evidence type="ECO:0000256" key="11">
    <source>
        <dbReference type="ARBA" id="ARBA00022692"/>
    </source>
</evidence>
<comment type="pathway">
    <text evidence="3">Phospholipid metabolism; CDP-diacylglycerol biosynthesis; CDP-diacylglycerol from sn-glycerol 3-phosphate: step 3/3.</text>
</comment>
<keyword evidence="8" id="KW-1003">Cell membrane</keyword>
<evidence type="ECO:0000256" key="2">
    <source>
        <dbReference type="ARBA" id="ARBA00004651"/>
    </source>
</evidence>